<dbReference type="InterPro" id="IPR033411">
    <property type="entry name" value="Ribonuclease_PIN"/>
</dbReference>
<feature type="compositionally biased region" description="Basic residues" evidence="4">
    <location>
        <begin position="183"/>
        <end position="194"/>
    </location>
</feature>
<dbReference type="Proteomes" id="UP000231279">
    <property type="component" value="Unassembled WGS sequence"/>
</dbReference>
<name>A0A2G9GYD8_9LAMI</name>
<evidence type="ECO:0000259" key="5">
    <source>
        <dbReference type="Pfam" id="PF17146"/>
    </source>
</evidence>
<keyword evidence="1" id="KW-0540">Nuclease</keyword>
<dbReference type="AlphaFoldDB" id="A0A2G9GYD8"/>
<dbReference type="GO" id="GO:0004521">
    <property type="term" value="F:RNA endonuclease activity"/>
    <property type="evidence" value="ECO:0007669"/>
    <property type="project" value="TreeGrafter"/>
</dbReference>
<keyword evidence="2" id="KW-0479">Metal-binding</keyword>
<organism evidence="6 7">
    <name type="scientific">Handroanthus impetiginosus</name>
    <dbReference type="NCBI Taxonomy" id="429701"/>
    <lineage>
        <taxon>Eukaryota</taxon>
        <taxon>Viridiplantae</taxon>
        <taxon>Streptophyta</taxon>
        <taxon>Embryophyta</taxon>
        <taxon>Tracheophyta</taxon>
        <taxon>Spermatophyta</taxon>
        <taxon>Magnoliopsida</taxon>
        <taxon>eudicotyledons</taxon>
        <taxon>Gunneridae</taxon>
        <taxon>Pentapetalae</taxon>
        <taxon>asterids</taxon>
        <taxon>lamiids</taxon>
        <taxon>Lamiales</taxon>
        <taxon>Bignoniaceae</taxon>
        <taxon>Crescentiina</taxon>
        <taxon>Tabebuia alliance</taxon>
        <taxon>Handroanthus</taxon>
    </lineage>
</organism>
<feature type="domain" description="Ribonuclease PIN" evidence="5">
    <location>
        <begin position="8"/>
        <end position="36"/>
    </location>
</feature>
<evidence type="ECO:0000256" key="1">
    <source>
        <dbReference type="ARBA" id="ARBA00022722"/>
    </source>
</evidence>
<dbReference type="PANTHER" id="PTHR12814">
    <property type="entry name" value="RNA-BINDING PROTEIN NOB1"/>
    <property type="match status" value="1"/>
</dbReference>
<comment type="caution">
    <text evidence="6">The sequence shown here is derived from an EMBL/GenBank/DDBJ whole genome shotgun (WGS) entry which is preliminary data.</text>
</comment>
<dbReference type="Gene3D" id="3.40.50.1010">
    <property type="entry name" value="5'-nuclease"/>
    <property type="match status" value="1"/>
</dbReference>
<dbReference type="PANTHER" id="PTHR12814:SF2">
    <property type="entry name" value="RNA-BINDING PROTEIN NOB1"/>
    <property type="match status" value="1"/>
</dbReference>
<dbReference type="GO" id="GO:0016787">
    <property type="term" value="F:hydrolase activity"/>
    <property type="evidence" value="ECO:0007669"/>
    <property type="project" value="UniProtKB-KW"/>
</dbReference>
<dbReference type="GO" id="GO:0030688">
    <property type="term" value="C:preribosome, small subunit precursor"/>
    <property type="evidence" value="ECO:0007669"/>
    <property type="project" value="TreeGrafter"/>
</dbReference>
<proteinExistence type="predicted"/>
<evidence type="ECO:0000256" key="4">
    <source>
        <dbReference type="SAM" id="MobiDB-lite"/>
    </source>
</evidence>
<dbReference type="GO" id="GO:0046872">
    <property type="term" value="F:metal ion binding"/>
    <property type="evidence" value="ECO:0007669"/>
    <property type="project" value="UniProtKB-KW"/>
</dbReference>
<evidence type="ECO:0000256" key="2">
    <source>
        <dbReference type="ARBA" id="ARBA00022723"/>
    </source>
</evidence>
<dbReference type="EMBL" id="NKXS01003271">
    <property type="protein sequence ID" value="PIN10272.1"/>
    <property type="molecule type" value="Genomic_DNA"/>
</dbReference>
<keyword evidence="7" id="KW-1185">Reference proteome</keyword>
<gene>
    <name evidence="6" type="ORF">CDL12_17140</name>
</gene>
<dbReference type="STRING" id="429701.A0A2G9GYD8"/>
<evidence type="ECO:0000313" key="6">
    <source>
        <dbReference type="EMBL" id="PIN10272.1"/>
    </source>
</evidence>
<protein>
    <recommendedName>
        <fullName evidence="5">Ribonuclease PIN domain-containing protein</fullName>
    </recommendedName>
</protein>
<feature type="region of interest" description="Disordered" evidence="4">
    <location>
        <begin position="110"/>
        <end position="194"/>
    </location>
</feature>
<reference evidence="7" key="1">
    <citation type="journal article" date="2018" name="Gigascience">
        <title>Genome assembly of the Pink Ipe (Handroanthus impetiginosus, Bignoniaceae), a highly valued, ecologically keystone Neotropical timber forest tree.</title>
        <authorList>
            <person name="Silva-Junior O.B."/>
            <person name="Grattapaglia D."/>
            <person name="Novaes E."/>
            <person name="Collevatti R.G."/>
        </authorList>
    </citation>
    <scope>NUCLEOTIDE SEQUENCE [LARGE SCALE GENOMIC DNA]</scope>
    <source>
        <strain evidence="7">cv. UFG-1</strain>
    </source>
</reference>
<accession>A0A2G9GYD8</accession>
<feature type="compositionally biased region" description="Basic and acidic residues" evidence="4">
    <location>
        <begin position="146"/>
        <end position="158"/>
    </location>
</feature>
<keyword evidence="3" id="KW-0378">Hydrolase</keyword>
<dbReference type="InterPro" id="IPR039907">
    <property type="entry name" value="NOB1"/>
</dbReference>
<sequence>MLLGLPIRVINFAKATGDLQTLSDVDLKLIALTYTLEAQIHGTQHLRESPPPINTVSVKRLPEKDLPGWGSNVPNLEEWEALEHAIDNGSNLNSRILPLKDLSLDRNSADQINEEDDTSRDGSESLTGNQEDGDGDLRRPVRYFPKKREVKIEGKKMVADGIDASQGQFDDKTDDWQPAVSRSTHRRFQKRKAR</sequence>
<dbReference type="Pfam" id="PF17146">
    <property type="entry name" value="PIN_6"/>
    <property type="match status" value="1"/>
</dbReference>
<evidence type="ECO:0000256" key="3">
    <source>
        <dbReference type="ARBA" id="ARBA00022801"/>
    </source>
</evidence>
<evidence type="ECO:0000313" key="7">
    <source>
        <dbReference type="Proteomes" id="UP000231279"/>
    </source>
</evidence>
<dbReference type="OrthoDB" id="912333at2759"/>
<dbReference type="GO" id="GO:0030490">
    <property type="term" value="P:maturation of SSU-rRNA"/>
    <property type="evidence" value="ECO:0007669"/>
    <property type="project" value="TreeGrafter"/>
</dbReference>